<evidence type="ECO:0000313" key="2">
    <source>
        <dbReference type="EMBL" id="KAF1996877.1"/>
    </source>
</evidence>
<feature type="region of interest" description="Disordered" evidence="1">
    <location>
        <begin position="114"/>
        <end position="149"/>
    </location>
</feature>
<dbReference type="Proteomes" id="UP000799779">
    <property type="component" value="Unassembled WGS sequence"/>
</dbReference>
<dbReference type="EMBL" id="ML977620">
    <property type="protein sequence ID" value="KAF1996877.1"/>
    <property type="molecule type" value="Genomic_DNA"/>
</dbReference>
<sequence>MGSDRGGAILHDSRDHQQVIDCHGTRIESVHLFDLEYPVVLFSTRAITERLFGGTACLRRSRQAMERRKQRLHQRCFSKPSNTAKVHSVEKVRPPLYAVGCNKLTQAVRSLRAKDTKKEYGSADPAREGNAPVCVSPASSSNKSDSGRLPTHDTCICPHHCRGQAPGILASGTLTYIMEKWRSTLGPKIQEFSLYRMVIQKWQRKY</sequence>
<organism evidence="2 3">
    <name type="scientific">Amniculicola lignicola CBS 123094</name>
    <dbReference type="NCBI Taxonomy" id="1392246"/>
    <lineage>
        <taxon>Eukaryota</taxon>
        <taxon>Fungi</taxon>
        <taxon>Dikarya</taxon>
        <taxon>Ascomycota</taxon>
        <taxon>Pezizomycotina</taxon>
        <taxon>Dothideomycetes</taxon>
        <taxon>Pleosporomycetidae</taxon>
        <taxon>Pleosporales</taxon>
        <taxon>Amniculicolaceae</taxon>
        <taxon>Amniculicola</taxon>
    </lineage>
</organism>
<evidence type="ECO:0000256" key="1">
    <source>
        <dbReference type="SAM" id="MobiDB-lite"/>
    </source>
</evidence>
<feature type="compositionally biased region" description="Basic and acidic residues" evidence="1">
    <location>
        <begin position="114"/>
        <end position="127"/>
    </location>
</feature>
<proteinExistence type="predicted"/>
<keyword evidence="3" id="KW-1185">Reference proteome</keyword>
<reference evidence="2" key="1">
    <citation type="journal article" date="2020" name="Stud. Mycol.">
        <title>101 Dothideomycetes genomes: a test case for predicting lifestyles and emergence of pathogens.</title>
        <authorList>
            <person name="Haridas S."/>
            <person name="Albert R."/>
            <person name="Binder M."/>
            <person name="Bloem J."/>
            <person name="Labutti K."/>
            <person name="Salamov A."/>
            <person name="Andreopoulos B."/>
            <person name="Baker S."/>
            <person name="Barry K."/>
            <person name="Bills G."/>
            <person name="Bluhm B."/>
            <person name="Cannon C."/>
            <person name="Castanera R."/>
            <person name="Culley D."/>
            <person name="Daum C."/>
            <person name="Ezra D."/>
            <person name="Gonzalez J."/>
            <person name="Henrissat B."/>
            <person name="Kuo A."/>
            <person name="Liang C."/>
            <person name="Lipzen A."/>
            <person name="Lutzoni F."/>
            <person name="Magnuson J."/>
            <person name="Mondo S."/>
            <person name="Nolan M."/>
            <person name="Ohm R."/>
            <person name="Pangilinan J."/>
            <person name="Park H.-J."/>
            <person name="Ramirez L."/>
            <person name="Alfaro M."/>
            <person name="Sun H."/>
            <person name="Tritt A."/>
            <person name="Yoshinaga Y."/>
            <person name="Zwiers L.-H."/>
            <person name="Turgeon B."/>
            <person name="Goodwin S."/>
            <person name="Spatafora J."/>
            <person name="Crous P."/>
            <person name="Grigoriev I."/>
        </authorList>
    </citation>
    <scope>NUCLEOTIDE SEQUENCE</scope>
    <source>
        <strain evidence="2">CBS 123094</strain>
    </source>
</reference>
<protein>
    <submittedName>
        <fullName evidence="2">Uncharacterized protein</fullName>
    </submittedName>
</protein>
<dbReference type="AlphaFoldDB" id="A0A6A5W6B6"/>
<accession>A0A6A5W6B6</accession>
<gene>
    <name evidence="2" type="ORF">P154DRAFT_305238</name>
</gene>
<evidence type="ECO:0000313" key="3">
    <source>
        <dbReference type="Proteomes" id="UP000799779"/>
    </source>
</evidence>
<name>A0A6A5W6B6_9PLEO</name>